<evidence type="ECO:0000313" key="1">
    <source>
        <dbReference type="EMBL" id="KII70767.1"/>
    </source>
</evidence>
<dbReference type="EMBL" id="JWZT01001965">
    <property type="protein sequence ID" value="KII70767.1"/>
    <property type="molecule type" value="Genomic_DNA"/>
</dbReference>
<dbReference type="Proteomes" id="UP000031668">
    <property type="component" value="Unassembled WGS sequence"/>
</dbReference>
<gene>
    <name evidence="1" type="ORF">RF11_00870</name>
</gene>
<accession>A0A0C2NA29</accession>
<dbReference type="AlphaFoldDB" id="A0A0C2NA29"/>
<name>A0A0C2NA29_THEKT</name>
<protein>
    <submittedName>
        <fullName evidence="1">Uncharacterized protein</fullName>
    </submittedName>
</protein>
<reference evidence="1 2" key="1">
    <citation type="journal article" date="2014" name="Genome Biol. Evol.">
        <title>The genome of the myxosporean Thelohanellus kitauei shows adaptations to nutrient acquisition within its fish host.</title>
        <authorList>
            <person name="Yang Y."/>
            <person name="Xiong J."/>
            <person name="Zhou Z."/>
            <person name="Huo F."/>
            <person name="Miao W."/>
            <person name="Ran C."/>
            <person name="Liu Y."/>
            <person name="Zhang J."/>
            <person name="Feng J."/>
            <person name="Wang M."/>
            <person name="Wang M."/>
            <person name="Wang L."/>
            <person name="Yao B."/>
        </authorList>
    </citation>
    <scope>NUCLEOTIDE SEQUENCE [LARGE SCALE GENOMIC DNA]</scope>
    <source>
        <strain evidence="1">Wuqing</strain>
    </source>
</reference>
<sequence>MEKRTVLVKMKIMGKKCEHFACNPKCNNSNCLVGNRCSKECFKGWSAEYCNDISTSYGNPCFSGSSSDSIGQTPKKYHVPRRDAAMPIIRTFTKLFRIYMLNDIQTNLYLAQQYNSNDDAINSYCLAENDTEYTCLVPYEVFGSNSGYFNRTTQYTNANKPKTERLILDAIPNPPHTKGDVSSRNLVK</sequence>
<organism evidence="1 2">
    <name type="scientific">Thelohanellus kitauei</name>
    <name type="common">Myxosporean</name>
    <dbReference type="NCBI Taxonomy" id="669202"/>
    <lineage>
        <taxon>Eukaryota</taxon>
        <taxon>Metazoa</taxon>
        <taxon>Cnidaria</taxon>
        <taxon>Myxozoa</taxon>
        <taxon>Myxosporea</taxon>
        <taxon>Bivalvulida</taxon>
        <taxon>Platysporina</taxon>
        <taxon>Myxobolidae</taxon>
        <taxon>Thelohanellus</taxon>
    </lineage>
</organism>
<comment type="caution">
    <text evidence="1">The sequence shown here is derived from an EMBL/GenBank/DDBJ whole genome shotgun (WGS) entry which is preliminary data.</text>
</comment>
<proteinExistence type="predicted"/>
<evidence type="ECO:0000313" key="2">
    <source>
        <dbReference type="Proteomes" id="UP000031668"/>
    </source>
</evidence>
<keyword evidence="2" id="KW-1185">Reference proteome</keyword>